<comment type="similarity">
    <text evidence="8">Belongs to the tRNA(Ile)-lysidine synthase family.</text>
</comment>
<evidence type="ECO:0000259" key="9">
    <source>
        <dbReference type="SMART" id="SM00977"/>
    </source>
</evidence>
<proteinExistence type="inferred from homology"/>
<evidence type="ECO:0000313" key="10">
    <source>
        <dbReference type="EMBL" id="SHG43925.1"/>
    </source>
</evidence>
<dbReference type="InterPro" id="IPR012094">
    <property type="entry name" value="tRNA_Ile_lys_synt"/>
</dbReference>
<comment type="function">
    <text evidence="8">Ligates lysine onto the cytidine present at position 34 of the AUA codon-specific tRNA(Ile) that contains the anticodon CAU, in an ATP-dependent manner. Cytidine is converted to lysidine, thus changing the amino acid specificity of the tRNA from methionine to isoleucine.</text>
</comment>
<keyword evidence="11" id="KW-1185">Reference proteome</keyword>
<dbReference type="PANTHER" id="PTHR43033:SF1">
    <property type="entry name" value="TRNA(ILE)-LYSIDINE SYNTHASE-RELATED"/>
    <property type="match status" value="1"/>
</dbReference>
<dbReference type="GO" id="GO:0005737">
    <property type="term" value="C:cytoplasm"/>
    <property type="evidence" value="ECO:0007669"/>
    <property type="project" value="UniProtKB-SubCell"/>
</dbReference>
<dbReference type="Gene3D" id="3.40.50.620">
    <property type="entry name" value="HUPs"/>
    <property type="match status" value="1"/>
</dbReference>
<comment type="domain">
    <text evidence="8">The N-terminal region contains the highly conserved SGGXDS motif, predicted to be a P-loop motif involved in ATP binding.</text>
</comment>
<comment type="subcellular location">
    <subcellularLocation>
        <location evidence="1 8">Cytoplasm</location>
    </subcellularLocation>
</comment>
<evidence type="ECO:0000256" key="8">
    <source>
        <dbReference type="HAMAP-Rule" id="MF_01161"/>
    </source>
</evidence>
<dbReference type="GO" id="GO:0005524">
    <property type="term" value="F:ATP binding"/>
    <property type="evidence" value="ECO:0007669"/>
    <property type="project" value="UniProtKB-UniRule"/>
</dbReference>
<dbReference type="InterPro" id="IPR014729">
    <property type="entry name" value="Rossmann-like_a/b/a_fold"/>
</dbReference>
<dbReference type="SUPFAM" id="SSF82829">
    <property type="entry name" value="MesJ substrate recognition domain-like"/>
    <property type="match status" value="1"/>
</dbReference>
<dbReference type="InterPro" id="IPR012796">
    <property type="entry name" value="Lysidine-tRNA-synth_C"/>
</dbReference>
<dbReference type="Gene3D" id="1.20.59.20">
    <property type="match status" value="1"/>
</dbReference>
<dbReference type="EC" id="6.3.4.19" evidence="8"/>
<keyword evidence="5 8" id="KW-0547">Nucleotide-binding</keyword>
<evidence type="ECO:0000256" key="3">
    <source>
        <dbReference type="ARBA" id="ARBA00022598"/>
    </source>
</evidence>
<evidence type="ECO:0000256" key="1">
    <source>
        <dbReference type="ARBA" id="ARBA00004496"/>
    </source>
</evidence>
<gene>
    <name evidence="8" type="primary">tilS</name>
    <name evidence="10" type="ORF">SAMN02745221_00223</name>
</gene>
<keyword evidence="4 8" id="KW-0819">tRNA processing</keyword>
<protein>
    <recommendedName>
        <fullName evidence="8">tRNA(Ile)-lysidine synthase</fullName>
        <ecNumber evidence="8">6.3.4.19</ecNumber>
    </recommendedName>
    <alternativeName>
        <fullName evidence="8">tRNA(Ile)-2-lysyl-cytidine synthase</fullName>
    </alternativeName>
    <alternativeName>
        <fullName evidence="8">tRNA(Ile)-lysidine synthetase</fullName>
    </alternativeName>
</protein>
<dbReference type="AlphaFoldDB" id="A0A1M5JU39"/>
<reference evidence="11" key="1">
    <citation type="submission" date="2016-11" db="EMBL/GenBank/DDBJ databases">
        <authorList>
            <person name="Varghese N."/>
            <person name="Submissions S."/>
        </authorList>
    </citation>
    <scope>NUCLEOTIDE SEQUENCE [LARGE SCALE GENOMIC DNA]</scope>
    <source>
        <strain evidence="11">DSM 11003</strain>
    </source>
</reference>
<dbReference type="GO" id="GO:0032267">
    <property type="term" value="F:tRNA(Ile)-lysidine synthase activity"/>
    <property type="evidence" value="ECO:0007669"/>
    <property type="project" value="UniProtKB-EC"/>
</dbReference>
<accession>A0A1M5JU39</accession>
<dbReference type="NCBIfam" id="TIGR02433">
    <property type="entry name" value="lysidine_TilS_C"/>
    <property type="match status" value="1"/>
</dbReference>
<evidence type="ECO:0000256" key="6">
    <source>
        <dbReference type="ARBA" id="ARBA00022840"/>
    </source>
</evidence>
<sequence>MPGEKVILALSGGPDSMALLSVLRELADKIGFMIIAAHLNHGLREEADEEARFVEDYCRLQGIPCYVKKEDIKEIAARRKKSLEEAGREERYRFFRELKKELSAHRIATAHHKDDLAETVLHHIIRGTGIKGLRGIMPVNGDLIRPLLAVTRREIEAYLEQKGIPYCIDQSNYEPVYLRNRIRHELIPYLREEFNPRLVEALCQLAYIARIENEVLEEEASKYWQEALRLKEEGKIVLDVPLLSRLHPAYQHRIIIQALKEIRGGEEGDISLKEVMEVAGLLGKTGSSRVLHLSGGVKVNKAYQELIISRKREEVEPYCYQVEIPGEIYVPEQDAFYVFSVTDIDKLDKNGVIAYLDYERLRFPLFIRSRRPGDIFRPRGLKGSKKVKDFFIDEKIPLHERDKIPLLAAEDKIYAILGIRVAEEAAVNNATQKVLVIKKRGK</sequence>
<evidence type="ECO:0000256" key="2">
    <source>
        <dbReference type="ARBA" id="ARBA00022490"/>
    </source>
</evidence>
<keyword evidence="3 8" id="KW-0436">Ligase</keyword>
<dbReference type="CDD" id="cd01992">
    <property type="entry name" value="TilS_N"/>
    <property type="match status" value="1"/>
</dbReference>
<dbReference type="SUPFAM" id="SSF56037">
    <property type="entry name" value="PheT/TilS domain"/>
    <property type="match status" value="1"/>
</dbReference>
<dbReference type="SMART" id="SM00977">
    <property type="entry name" value="TilS_C"/>
    <property type="match status" value="1"/>
</dbReference>
<feature type="domain" description="Lysidine-tRNA(Ile) synthetase C-terminal" evidence="9">
    <location>
        <begin position="365"/>
        <end position="437"/>
    </location>
</feature>
<dbReference type="GO" id="GO:0006400">
    <property type="term" value="P:tRNA modification"/>
    <property type="evidence" value="ECO:0007669"/>
    <property type="project" value="UniProtKB-UniRule"/>
</dbReference>
<dbReference type="InterPro" id="IPR011063">
    <property type="entry name" value="TilS/TtcA_N"/>
</dbReference>
<dbReference type="Proteomes" id="UP000242329">
    <property type="component" value="Unassembled WGS sequence"/>
</dbReference>
<keyword evidence="6 8" id="KW-0067">ATP-binding</keyword>
<dbReference type="Pfam" id="PF01171">
    <property type="entry name" value="ATP_bind_3"/>
    <property type="match status" value="1"/>
</dbReference>
<comment type="catalytic activity">
    <reaction evidence="7 8">
        <text>cytidine(34) in tRNA(Ile2) + L-lysine + ATP = lysidine(34) in tRNA(Ile2) + AMP + diphosphate + H(+)</text>
        <dbReference type="Rhea" id="RHEA:43744"/>
        <dbReference type="Rhea" id="RHEA-COMP:10625"/>
        <dbReference type="Rhea" id="RHEA-COMP:10670"/>
        <dbReference type="ChEBI" id="CHEBI:15378"/>
        <dbReference type="ChEBI" id="CHEBI:30616"/>
        <dbReference type="ChEBI" id="CHEBI:32551"/>
        <dbReference type="ChEBI" id="CHEBI:33019"/>
        <dbReference type="ChEBI" id="CHEBI:82748"/>
        <dbReference type="ChEBI" id="CHEBI:83665"/>
        <dbReference type="ChEBI" id="CHEBI:456215"/>
        <dbReference type="EC" id="6.3.4.19"/>
    </reaction>
</comment>
<dbReference type="HAMAP" id="MF_01161">
    <property type="entry name" value="tRNA_Ile_lys_synt"/>
    <property type="match status" value="1"/>
</dbReference>
<dbReference type="Pfam" id="PF11734">
    <property type="entry name" value="TilS_C"/>
    <property type="match status" value="1"/>
</dbReference>
<dbReference type="NCBIfam" id="TIGR02432">
    <property type="entry name" value="lysidine_TilS_N"/>
    <property type="match status" value="1"/>
</dbReference>
<evidence type="ECO:0000313" key="11">
    <source>
        <dbReference type="Proteomes" id="UP000242329"/>
    </source>
</evidence>
<evidence type="ECO:0000256" key="5">
    <source>
        <dbReference type="ARBA" id="ARBA00022741"/>
    </source>
</evidence>
<organism evidence="10 11">
    <name type="scientific">Thermosyntropha lipolytica DSM 11003</name>
    <dbReference type="NCBI Taxonomy" id="1123382"/>
    <lineage>
        <taxon>Bacteria</taxon>
        <taxon>Bacillati</taxon>
        <taxon>Bacillota</taxon>
        <taxon>Clostridia</taxon>
        <taxon>Eubacteriales</taxon>
        <taxon>Syntrophomonadaceae</taxon>
        <taxon>Thermosyntropha</taxon>
    </lineage>
</organism>
<dbReference type="STRING" id="1123382.SAMN02745221_00223"/>
<dbReference type="InterPro" id="IPR012795">
    <property type="entry name" value="tRNA_Ile_lys_synt_N"/>
</dbReference>
<feature type="binding site" evidence="8">
    <location>
        <begin position="11"/>
        <end position="16"/>
    </location>
    <ligand>
        <name>ATP</name>
        <dbReference type="ChEBI" id="CHEBI:30616"/>
    </ligand>
</feature>
<keyword evidence="2 8" id="KW-0963">Cytoplasm</keyword>
<dbReference type="PANTHER" id="PTHR43033">
    <property type="entry name" value="TRNA(ILE)-LYSIDINE SYNTHASE-RELATED"/>
    <property type="match status" value="1"/>
</dbReference>
<evidence type="ECO:0000256" key="7">
    <source>
        <dbReference type="ARBA" id="ARBA00048539"/>
    </source>
</evidence>
<dbReference type="SUPFAM" id="SSF52402">
    <property type="entry name" value="Adenine nucleotide alpha hydrolases-like"/>
    <property type="match status" value="1"/>
</dbReference>
<name>A0A1M5JU39_9FIRM</name>
<evidence type="ECO:0000256" key="4">
    <source>
        <dbReference type="ARBA" id="ARBA00022694"/>
    </source>
</evidence>
<dbReference type="EMBL" id="FQWY01000003">
    <property type="protein sequence ID" value="SHG43925.1"/>
    <property type="molecule type" value="Genomic_DNA"/>
</dbReference>